<gene>
    <name evidence="1" type="ORF">F5148DRAFT_1232042</name>
</gene>
<evidence type="ECO:0000313" key="1">
    <source>
        <dbReference type="EMBL" id="KAI9453759.1"/>
    </source>
</evidence>
<protein>
    <submittedName>
        <fullName evidence="1">Uncharacterized protein</fullName>
    </submittedName>
</protein>
<name>A0ACC0TYL4_9AGAM</name>
<dbReference type="EMBL" id="JAGFNK010000292">
    <property type="protein sequence ID" value="KAI9453759.1"/>
    <property type="molecule type" value="Genomic_DNA"/>
</dbReference>
<keyword evidence="2" id="KW-1185">Reference proteome</keyword>
<reference evidence="1" key="1">
    <citation type="submission" date="2021-03" db="EMBL/GenBank/DDBJ databases">
        <title>Evolutionary priming and transition to the ectomycorrhizal habit in an iconic lineage of mushroom-forming fungi: is preadaptation a requirement?</title>
        <authorList>
            <consortium name="DOE Joint Genome Institute"/>
            <person name="Looney B.P."/>
            <person name="Miyauchi S."/>
            <person name="Morin E."/>
            <person name="Drula E."/>
            <person name="Courty P.E."/>
            <person name="Chicoki N."/>
            <person name="Fauchery L."/>
            <person name="Kohler A."/>
            <person name="Kuo A."/>
            <person name="LaButti K."/>
            <person name="Pangilinan J."/>
            <person name="Lipzen A."/>
            <person name="Riley R."/>
            <person name="Andreopoulos W."/>
            <person name="He G."/>
            <person name="Johnson J."/>
            <person name="Barry K.W."/>
            <person name="Grigoriev I.V."/>
            <person name="Nagy L."/>
            <person name="Hibbett D."/>
            <person name="Henrissat B."/>
            <person name="Matheny P.B."/>
            <person name="Labbe J."/>
            <person name="Martin A.F."/>
        </authorList>
    </citation>
    <scope>NUCLEOTIDE SEQUENCE</scope>
    <source>
        <strain evidence="1">BPL698</strain>
    </source>
</reference>
<accession>A0ACC0TYL4</accession>
<sequence>MEYLSRSARSPNLATHRDKWFGDLRTLMASFHKDRLVHGDLREPNIVCGGEKVLVLGFDWGVGGLGRHIICPDCLTPS</sequence>
<evidence type="ECO:0000313" key="2">
    <source>
        <dbReference type="Proteomes" id="UP001207468"/>
    </source>
</evidence>
<comment type="caution">
    <text evidence="1">The sequence shown here is derived from an EMBL/GenBank/DDBJ whole genome shotgun (WGS) entry which is preliminary data.</text>
</comment>
<dbReference type="Proteomes" id="UP001207468">
    <property type="component" value="Unassembled WGS sequence"/>
</dbReference>
<proteinExistence type="predicted"/>
<organism evidence="1 2">
    <name type="scientific">Russula earlei</name>
    <dbReference type="NCBI Taxonomy" id="71964"/>
    <lineage>
        <taxon>Eukaryota</taxon>
        <taxon>Fungi</taxon>
        <taxon>Dikarya</taxon>
        <taxon>Basidiomycota</taxon>
        <taxon>Agaricomycotina</taxon>
        <taxon>Agaricomycetes</taxon>
        <taxon>Russulales</taxon>
        <taxon>Russulaceae</taxon>
        <taxon>Russula</taxon>
    </lineage>
</organism>